<feature type="binding site" evidence="13">
    <location>
        <position position="31"/>
    </location>
    <ligand>
        <name>Zn(2+)</name>
        <dbReference type="ChEBI" id="CHEBI:29105"/>
    </ligand>
</feature>
<keyword evidence="10 13" id="KW-0648">Protein biosynthesis</keyword>
<dbReference type="Proteomes" id="UP000240739">
    <property type="component" value="Unassembled WGS sequence"/>
</dbReference>
<evidence type="ECO:0000259" key="14">
    <source>
        <dbReference type="SMART" id="SM00840"/>
    </source>
</evidence>
<dbReference type="PANTHER" id="PTHR10890:SF3">
    <property type="entry name" value="CYSTEINE--TRNA LIGASE, CYTOPLASMIC"/>
    <property type="match status" value="1"/>
</dbReference>
<keyword evidence="5 13" id="KW-0436">Ligase</keyword>
<evidence type="ECO:0000256" key="6">
    <source>
        <dbReference type="ARBA" id="ARBA00022723"/>
    </source>
</evidence>
<organism evidence="15 16">
    <name type="scientific">Paraconexibacter algicola</name>
    <dbReference type="NCBI Taxonomy" id="2133960"/>
    <lineage>
        <taxon>Bacteria</taxon>
        <taxon>Bacillati</taxon>
        <taxon>Actinomycetota</taxon>
        <taxon>Thermoleophilia</taxon>
        <taxon>Solirubrobacterales</taxon>
        <taxon>Paraconexibacteraceae</taxon>
        <taxon>Paraconexibacter</taxon>
    </lineage>
</organism>
<proteinExistence type="inferred from homology"/>
<dbReference type="GO" id="GO:0005524">
    <property type="term" value="F:ATP binding"/>
    <property type="evidence" value="ECO:0007669"/>
    <property type="project" value="UniProtKB-UniRule"/>
</dbReference>
<reference evidence="15 16" key="1">
    <citation type="submission" date="2018-03" db="EMBL/GenBank/DDBJ databases">
        <title>Aquarubrobacter algicola gen. nov., sp. nov., a novel actinobacterium isolated from shallow eutrophic lake during the end of cyanobacterial harmful algal blooms.</title>
        <authorList>
            <person name="Chun S.J."/>
        </authorList>
    </citation>
    <scope>NUCLEOTIDE SEQUENCE [LARGE SCALE GENOMIC DNA]</scope>
    <source>
        <strain evidence="15 16">Seoho-28</strain>
    </source>
</reference>
<dbReference type="SUPFAM" id="SSF52374">
    <property type="entry name" value="Nucleotidylyl transferase"/>
    <property type="match status" value="1"/>
</dbReference>
<dbReference type="PRINTS" id="PR00983">
    <property type="entry name" value="TRNASYNTHCYS"/>
</dbReference>
<dbReference type="GO" id="GO:0004817">
    <property type="term" value="F:cysteine-tRNA ligase activity"/>
    <property type="evidence" value="ECO:0007669"/>
    <property type="project" value="UniProtKB-UniRule"/>
</dbReference>
<evidence type="ECO:0000256" key="11">
    <source>
        <dbReference type="ARBA" id="ARBA00023146"/>
    </source>
</evidence>
<comment type="catalytic activity">
    <reaction evidence="12 13">
        <text>tRNA(Cys) + L-cysteine + ATP = L-cysteinyl-tRNA(Cys) + AMP + diphosphate</text>
        <dbReference type="Rhea" id="RHEA:17773"/>
        <dbReference type="Rhea" id="RHEA-COMP:9661"/>
        <dbReference type="Rhea" id="RHEA-COMP:9679"/>
        <dbReference type="ChEBI" id="CHEBI:30616"/>
        <dbReference type="ChEBI" id="CHEBI:33019"/>
        <dbReference type="ChEBI" id="CHEBI:35235"/>
        <dbReference type="ChEBI" id="CHEBI:78442"/>
        <dbReference type="ChEBI" id="CHEBI:78517"/>
        <dbReference type="ChEBI" id="CHEBI:456215"/>
        <dbReference type="EC" id="6.1.1.16"/>
    </reaction>
</comment>
<evidence type="ECO:0000256" key="3">
    <source>
        <dbReference type="ARBA" id="ARBA00011245"/>
    </source>
</evidence>
<evidence type="ECO:0000313" key="16">
    <source>
        <dbReference type="Proteomes" id="UP000240739"/>
    </source>
</evidence>
<keyword evidence="6 13" id="KW-0479">Metal-binding</keyword>
<evidence type="ECO:0000256" key="12">
    <source>
        <dbReference type="ARBA" id="ARBA00047398"/>
    </source>
</evidence>
<dbReference type="InterPro" id="IPR015803">
    <property type="entry name" value="Cys-tRNA-ligase"/>
</dbReference>
<dbReference type="GO" id="GO:0005829">
    <property type="term" value="C:cytosol"/>
    <property type="evidence" value="ECO:0007669"/>
    <property type="project" value="TreeGrafter"/>
</dbReference>
<dbReference type="InterPro" id="IPR024909">
    <property type="entry name" value="Cys-tRNA/MSH_ligase"/>
</dbReference>
<comment type="similarity">
    <text evidence="2 13">Belongs to the class-I aminoacyl-tRNA synthetase family.</text>
</comment>
<dbReference type="CDD" id="cd00672">
    <property type="entry name" value="CysRS_core"/>
    <property type="match status" value="1"/>
</dbReference>
<comment type="subcellular location">
    <subcellularLocation>
        <location evidence="1 13">Cytoplasm</location>
    </subcellularLocation>
</comment>
<dbReference type="InterPro" id="IPR032678">
    <property type="entry name" value="tRNA-synt_1_cat_dom"/>
</dbReference>
<dbReference type="AlphaFoldDB" id="A0A2T4UFD5"/>
<dbReference type="GO" id="GO:0008270">
    <property type="term" value="F:zinc ion binding"/>
    <property type="evidence" value="ECO:0007669"/>
    <property type="project" value="UniProtKB-UniRule"/>
</dbReference>
<feature type="short sequence motif" description="'KMSKS' region" evidence="13">
    <location>
        <begin position="273"/>
        <end position="277"/>
    </location>
</feature>
<dbReference type="EMBL" id="PYYB01000002">
    <property type="protein sequence ID" value="PTL56499.1"/>
    <property type="molecule type" value="Genomic_DNA"/>
</dbReference>
<keyword evidence="9 13" id="KW-0067">ATP-binding</keyword>
<feature type="binding site" evidence="13">
    <location>
        <position position="237"/>
    </location>
    <ligand>
        <name>Zn(2+)</name>
        <dbReference type="ChEBI" id="CHEBI:29105"/>
    </ligand>
</feature>
<evidence type="ECO:0000313" key="15">
    <source>
        <dbReference type="EMBL" id="PTL56499.1"/>
    </source>
</evidence>
<dbReference type="Pfam" id="PF01406">
    <property type="entry name" value="tRNA-synt_1e"/>
    <property type="match status" value="1"/>
</dbReference>
<accession>A0A2T4UFD5</accession>
<feature type="binding site" evidence="13">
    <location>
        <position position="212"/>
    </location>
    <ligand>
        <name>Zn(2+)</name>
        <dbReference type="ChEBI" id="CHEBI:29105"/>
    </ligand>
</feature>
<dbReference type="EC" id="6.1.1.16" evidence="13"/>
<dbReference type="SMART" id="SM00840">
    <property type="entry name" value="DALR_2"/>
    <property type="match status" value="1"/>
</dbReference>
<dbReference type="InterPro" id="IPR015273">
    <property type="entry name" value="Cys-tRNA-synt_Ia_DALR"/>
</dbReference>
<dbReference type="InterPro" id="IPR009080">
    <property type="entry name" value="tRNAsynth_Ia_anticodon-bd"/>
</dbReference>
<feature type="short sequence motif" description="'HIGH' region" evidence="13">
    <location>
        <begin position="33"/>
        <end position="43"/>
    </location>
</feature>
<dbReference type="Gene3D" id="3.40.50.620">
    <property type="entry name" value="HUPs"/>
    <property type="match status" value="1"/>
</dbReference>
<keyword evidence="4 13" id="KW-0963">Cytoplasm</keyword>
<dbReference type="NCBIfam" id="TIGR00435">
    <property type="entry name" value="cysS"/>
    <property type="match status" value="1"/>
</dbReference>
<feature type="binding site" evidence="13">
    <location>
        <position position="276"/>
    </location>
    <ligand>
        <name>ATP</name>
        <dbReference type="ChEBI" id="CHEBI:30616"/>
    </ligand>
</feature>
<dbReference type="HAMAP" id="MF_00041">
    <property type="entry name" value="Cys_tRNA_synth"/>
    <property type="match status" value="1"/>
</dbReference>
<evidence type="ECO:0000256" key="8">
    <source>
        <dbReference type="ARBA" id="ARBA00022833"/>
    </source>
</evidence>
<gene>
    <name evidence="13" type="primary">cysS</name>
    <name evidence="15" type="ORF">C7Y72_16210</name>
</gene>
<evidence type="ECO:0000256" key="4">
    <source>
        <dbReference type="ARBA" id="ARBA00022490"/>
    </source>
</evidence>
<dbReference type="GO" id="GO:0006423">
    <property type="term" value="P:cysteinyl-tRNA aminoacylation"/>
    <property type="evidence" value="ECO:0007669"/>
    <property type="project" value="UniProtKB-UniRule"/>
</dbReference>
<evidence type="ECO:0000256" key="2">
    <source>
        <dbReference type="ARBA" id="ARBA00005594"/>
    </source>
</evidence>
<dbReference type="InterPro" id="IPR056411">
    <property type="entry name" value="CysS_C"/>
</dbReference>
<dbReference type="OrthoDB" id="9815130at2"/>
<evidence type="ECO:0000256" key="10">
    <source>
        <dbReference type="ARBA" id="ARBA00022917"/>
    </source>
</evidence>
<dbReference type="InterPro" id="IPR014729">
    <property type="entry name" value="Rossmann-like_a/b/a_fold"/>
</dbReference>
<evidence type="ECO:0000256" key="13">
    <source>
        <dbReference type="HAMAP-Rule" id="MF_00041"/>
    </source>
</evidence>
<dbReference type="Pfam" id="PF09190">
    <property type="entry name" value="DALR_2"/>
    <property type="match status" value="1"/>
</dbReference>
<keyword evidence="7 13" id="KW-0547">Nucleotide-binding</keyword>
<evidence type="ECO:0000256" key="9">
    <source>
        <dbReference type="ARBA" id="ARBA00022840"/>
    </source>
</evidence>
<comment type="cofactor">
    <cofactor evidence="13">
        <name>Zn(2+)</name>
        <dbReference type="ChEBI" id="CHEBI:29105"/>
    </cofactor>
    <text evidence="13">Binds 1 zinc ion per subunit.</text>
</comment>
<comment type="subunit">
    <text evidence="3 13">Monomer.</text>
</comment>
<evidence type="ECO:0000256" key="7">
    <source>
        <dbReference type="ARBA" id="ARBA00022741"/>
    </source>
</evidence>
<dbReference type="RefSeq" id="WP_107570218.1">
    <property type="nucleotide sequence ID" value="NZ_PYYB01000002.1"/>
</dbReference>
<keyword evidence="16" id="KW-1185">Reference proteome</keyword>
<feature type="binding site" evidence="13">
    <location>
        <position position="241"/>
    </location>
    <ligand>
        <name>Zn(2+)</name>
        <dbReference type="ChEBI" id="CHEBI:29105"/>
    </ligand>
</feature>
<comment type="caution">
    <text evidence="15">The sequence shown here is derived from an EMBL/GenBank/DDBJ whole genome shotgun (WGS) entry which is preliminary data.</text>
</comment>
<dbReference type="SUPFAM" id="SSF47323">
    <property type="entry name" value="Anticodon-binding domain of a subclass of class I aminoacyl-tRNA synthetases"/>
    <property type="match status" value="1"/>
</dbReference>
<keyword evidence="11 13" id="KW-0030">Aminoacyl-tRNA synthetase</keyword>
<evidence type="ECO:0000256" key="5">
    <source>
        <dbReference type="ARBA" id="ARBA00022598"/>
    </source>
</evidence>
<dbReference type="Pfam" id="PF23493">
    <property type="entry name" value="CysS_C"/>
    <property type="match status" value="1"/>
</dbReference>
<dbReference type="PANTHER" id="PTHR10890">
    <property type="entry name" value="CYSTEINYL-TRNA SYNTHETASE"/>
    <property type="match status" value="1"/>
</dbReference>
<dbReference type="Gene3D" id="1.20.120.1910">
    <property type="entry name" value="Cysteine-tRNA ligase, C-terminal anti-codon recognition domain"/>
    <property type="match status" value="1"/>
</dbReference>
<evidence type="ECO:0000256" key="1">
    <source>
        <dbReference type="ARBA" id="ARBA00004496"/>
    </source>
</evidence>
<feature type="domain" description="Cysteinyl-tRNA synthetase class Ia DALR" evidence="14">
    <location>
        <begin position="348"/>
        <end position="401"/>
    </location>
</feature>
<sequence length="460" mass="49805">MPREIHLHDTKSGRLARLEPREPGKVGIYACGPTVYARIHLGNARPFVVFSLLKRFLQHEGYAVTFVANVTDVNDKIYAAATAAGVPSEQLAAEMTAHYEADTDGLGLGRPDHEPKVVDTIDGIVDLIAALIERGAAYAAEGDVYFRVRADGDYGSLSHRQVDDMNQGEGGDGLHLKEDPLDFALWKAQKPGEDTAWDAPWGRGRPGWHIECSAMAEEILGLGFEIHGGGNDLTFPHHENEAAQTRAGRGEELARIWMHNGMLQMAGGGEDDKMSKSAGNIALLPDVLERYGRDAVIAFFCSAHYRQPLKYTPEAMEQAQATVRRLRELGRRLTPGASPADLAGERERFFAALADDFTTPEALAAVFAWVREANRRLDAGEAVGADDLRAMLDVLGLANVLDAAGDGDGPDAEAAALLARREEARAARDWALADRLRDELAARGWVVRDGAGGAELVRGA</sequence>
<protein>
    <recommendedName>
        <fullName evidence="13">Cysteine--tRNA ligase</fullName>
        <ecNumber evidence="13">6.1.1.16</ecNumber>
    </recommendedName>
    <alternativeName>
        <fullName evidence="13">Cysteinyl-tRNA synthetase</fullName>
        <shortName evidence="13">CysRS</shortName>
    </alternativeName>
</protein>
<name>A0A2T4UFD5_9ACTN</name>
<keyword evidence="8 13" id="KW-0862">Zinc</keyword>